<dbReference type="GO" id="GO:0046872">
    <property type="term" value="F:metal ion binding"/>
    <property type="evidence" value="ECO:0007669"/>
    <property type="project" value="UniProtKB-KW"/>
</dbReference>
<dbReference type="OrthoDB" id="116233at2759"/>
<dbReference type="AlphaFoldDB" id="A0A8T1WCJ1"/>
<gene>
    <name evidence="3" type="ORF">PHYPSEUDO_009222</name>
</gene>
<dbReference type="GO" id="GO:0016491">
    <property type="term" value="F:oxidoreductase activity"/>
    <property type="evidence" value="ECO:0007669"/>
    <property type="project" value="UniProtKB-KW"/>
</dbReference>
<proteinExistence type="inferred from homology"/>
<evidence type="ECO:0000259" key="2">
    <source>
        <dbReference type="PROSITE" id="PS51471"/>
    </source>
</evidence>
<accession>A0A8T1WCJ1</accession>
<dbReference type="Pfam" id="PF13640">
    <property type="entry name" value="2OG-FeII_Oxy_3"/>
    <property type="match status" value="1"/>
</dbReference>
<dbReference type="PANTHER" id="PTHR33099:SF7">
    <property type="entry name" value="MYND-TYPE DOMAIN-CONTAINING PROTEIN"/>
    <property type="match status" value="1"/>
</dbReference>
<dbReference type="InterPro" id="IPR005123">
    <property type="entry name" value="Oxoglu/Fe-dep_dioxygenase_dom"/>
</dbReference>
<keyword evidence="1" id="KW-0408">Iron</keyword>
<name>A0A8T1WCJ1_9STRA</name>
<feature type="domain" description="Fe2OG dioxygenase" evidence="2">
    <location>
        <begin position="149"/>
        <end position="251"/>
    </location>
</feature>
<evidence type="ECO:0000313" key="3">
    <source>
        <dbReference type="EMBL" id="KAG7389964.1"/>
    </source>
</evidence>
<dbReference type="PANTHER" id="PTHR33099">
    <property type="entry name" value="FE2OG DIOXYGENASE DOMAIN-CONTAINING PROTEIN"/>
    <property type="match status" value="1"/>
</dbReference>
<dbReference type="PROSITE" id="PS51471">
    <property type="entry name" value="FE2OG_OXY"/>
    <property type="match status" value="1"/>
</dbReference>
<reference evidence="3" key="1">
    <citation type="submission" date="2021-02" db="EMBL/GenBank/DDBJ databases">
        <authorList>
            <person name="Palmer J.M."/>
        </authorList>
    </citation>
    <scope>NUCLEOTIDE SEQUENCE</scope>
    <source>
        <strain evidence="3">SCRP734</strain>
    </source>
</reference>
<dbReference type="InterPro" id="IPR044862">
    <property type="entry name" value="Pro_4_hyd_alph_FE2OG_OXY"/>
</dbReference>
<comment type="similarity">
    <text evidence="1">Belongs to the iron/ascorbate-dependent oxidoreductase family.</text>
</comment>
<dbReference type="Proteomes" id="UP000694044">
    <property type="component" value="Unassembled WGS sequence"/>
</dbReference>
<evidence type="ECO:0000256" key="1">
    <source>
        <dbReference type="RuleBase" id="RU003682"/>
    </source>
</evidence>
<keyword evidence="1" id="KW-0479">Metal-binding</keyword>
<sequence length="349" mass="39059">MDEVVPPQIQTLELTIQLSRLDVFSRESFKDDEWPFAGKGKPDDVCVPSGAGCIEINKLLAVTLPVAPGLFVDDVGSIFTPLRREEAEALIALCEKSPFGHNMDTKMDEAVRKSWQLHPDAVHFNNSQWQVGLDKLNETIADRLGYEGVPLQCKLYKLLVYGEGGHFLKHQDTEKEDGMIATLVVQPPSAHEGGNLLVYRSGEVKYCHDFGKASGTAPYYLHYAVHYADAEHSVEKVTKGYRLVLVYSICLPQTMCYLERKLDHPLSEDLAKAFAKLEGETNSFALLLAHEYTAKSIRDLGWRALKGVDSARFHALDGANDLVKTVKKLKIFIAQLVHDVSYREDRRVG</sequence>
<keyword evidence="1" id="KW-0560">Oxidoreductase</keyword>
<evidence type="ECO:0000313" key="4">
    <source>
        <dbReference type="Proteomes" id="UP000694044"/>
    </source>
</evidence>
<dbReference type="EMBL" id="JAGDFM010000038">
    <property type="protein sequence ID" value="KAG7389964.1"/>
    <property type="molecule type" value="Genomic_DNA"/>
</dbReference>
<comment type="caution">
    <text evidence="3">The sequence shown here is derived from an EMBL/GenBank/DDBJ whole genome shotgun (WGS) entry which is preliminary data.</text>
</comment>
<protein>
    <recommendedName>
        <fullName evidence="2">Fe2OG dioxygenase domain-containing protein</fullName>
    </recommendedName>
</protein>
<organism evidence="3 4">
    <name type="scientific">Phytophthora pseudosyringae</name>
    <dbReference type="NCBI Taxonomy" id="221518"/>
    <lineage>
        <taxon>Eukaryota</taxon>
        <taxon>Sar</taxon>
        <taxon>Stramenopiles</taxon>
        <taxon>Oomycota</taxon>
        <taxon>Peronosporomycetes</taxon>
        <taxon>Peronosporales</taxon>
        <taxon>Peronosporaceae</taxon>
        <taxon>Phytophthora</taxon>
    </lineage>
</organism>
<keyword evidence="4" id="KW-1185">Reference proteome</keyword>